<dbReference type="PROSITE" id="PS51032">
    <property type="entry name" value="AP2_ERF"/>
    <property type="match status" value="1"/>
</dbReference>
<evidence type="ECO:0000256" key="1">
    <source>
        <dbReference type="ARBA" id="ARBA00004123"/>
    </source>
</evidence>
<feature type="non-terminal residue" evidence="8">
    <location>
        <position position="1"/>
    </location>
</feature>
<evidence type="ECO:0000313" key="9">
    <source>
        <dbReference type="Proteomes" id="UP000015453"/>
    </source>
</evidence>
<gene>
    <name evidence="8" type="ORF">M569_16914</name>
</gene>
<evidence type="ECO:0000256" key="4">
    <source>
        <dbReference type="ARBA" id="ARBA00023125"/>
    </source>
</evidence>
<keyword evidence="4" id="KW-0238">DNA-binding</keyword>
<protein>
    <recommendedName>
        <fullName evidence="7">AP2/ERF domain-containing protein</fullName>
    </recommendedName>
</protein>
<dbReference type="FunFam" id="3.30.730.10:FF:000001">
    <property type="entry name" value="Ethylene-responsive transcription factor 2"/>
    <property type="match status" value="1"/>
</dbReference>
<evidence type="ECO:0000256" key="5">
    <source>
        <dbReference type="ARBA" id="ARBA00023163"/>
    </source>
</evidence>
<dbReference type="GO" id="GO:0003677">
    <property type="term" value="F:DNA binding"/>
    <property type="evidence" value="ECO:0007669"/>
    <property type="project" value="UniProtKB-KW"/>
</dbReference>
<dbReference type="InterPro" id="IPR016177">
    <property type="entry name" value="DNA-bd_dom_sf"/>
</dbReference>
<dbReference type="Proteomes" id="UP000015453">
    <property type="component" value="Unassembled WGS sequence"/>
</dbReference>
<name>S8BU77_9LAMI</name>
<sequence length="193" mass="21927">LVNFKDRVIVTHKFLNQSKTPEKNTRRRVVRLVVHDAYATDTDSSEDDSDVVATRRRRHVEEITFDLSDLRQKKRRVAVDSRKKFRGVRQRPWGKWAAEIRDPGKGKRVWLGTFDTAEEAAAVYDRAAVRLRGPDAAINFPATESGRAAVSPPPNDGVLSPTSVLFHEDLTEFDLPLWCNFGLDLDCPMNLPD</sequence>
<evidence type="ECO:0000313" key="8">
    <source>
        <dbReference type="EMBL" id="EPS57904.1"/>
    </source>
</evidence>
<dbReference type="GO" id="GO:0005634">
    <property type="term" value="C:nucleus"/>
    <property type="evidence" value="ECO:0007669"/>
    <property type="project" value="UniProtKB-SubCell"/>
</dbReference>
<feature type="non-terminal residue" evidence="8">
    <location>
        <position position="193"/>
    </location>
</feature>
<dbReference type="InterPro" id="IPR050913">
    <property type="entry name" value="AP2/ERF_ERF"/>
</dbReference>
<accession>S8BU77</accession>
<dbReference type="OrthoDB" id="682005at2759"/>
<comment type="caution">
    <text evidence="8">The sequence shown here is derived from an EMBL/GenBank/DDBJ whole genome shotgun (WGS) entry which is preliminary data.</text>
</comment>
<organism evidence="8 9">
    <name type="scientific">Genlisea aurea</name>
    <dbReference type="NCBI Taxonomy" id="192259"/>
    <lineage>
        <taxon>Eukaryota</taxon>
        <taxon>Viridiplantae</taxon>
        <taxon>Streptophyta</taxon>
        <taxon>Embryophyta</taxon>
        <taxon>Tracheophyta</taxon>
        <taxon>Spermatophyta</taxon>
        <taxon>Magnoliopsida</taxon>
        <taxon>eudicotyledons</taxon>
        <taxon>Gunneridae</taxon>
        <taxon>Pentapetalae</taxon>
        <taxon>asterids</taxon>
        <taxon>lamiids</taxon>
        <taxon>Lamiales</taxon>
        <taxon>Lentibulariaceae</taxon>
        <taxon>Genlisea</taxon>
    </lineage>
</organism>
<dbReference type="GO" id="GO:0006952">
    <property type="term" value="P:defense response"/>
    <property type="evidence" value="ECO:0007669"/>
    <property type="project" value="UniProtKB-KW"/>
</dbReference>
<dbReference type="SUPFAM" id="SSF54171">
    <property type="entry name" value="DNA-binding domain"/>
    <property type="match status" value="1"/>
</dbReference>
<evidence type="ECO:0000256" key="6">
    <source>
        <dbReference type="ARBA" id="ARBA00023242"/>
    </source>
</evidence>
<dbReference type="EMBL" id="AUSU01009722">
    <property type="protein sequence ID" value="EPS57904.1"/>
    <property type="molecule type" value="Genomic_DNA"/>
</dbReference>
<dbReference type="CDD" id="cd00018">
    <property type="entry name" value="AP2"/>
    <property type="match status" value="1"/>
</dbReference>
<evidence type="ECO:0000256" key="3">
    <source>
        <dbReference type="ARBA" id="ARBA00023015"/>
    </source>
</evidence>
<dbReference type="AlphaFoldDB" id="S8BU77"/>
<evidence type="ECO:0000256" key="2">
    <source>
        <dbReference type="ARBA" id="ARBA00022821"/>
    </source>
</evidence>
<dbReference type="PANTHER" id="PTHR31194:SF166">
    <property type="entry name" value="PATHOGENESIS-RELATED GENES TRANSCRIPTIONAL ACTIVATOR PTI6"/>
    <property type="match status" value="1"/>
</dbReference>
<keyword evidence="9" id="KW-1185">Reference proteome</keyword>
<proteinExistence type="predicted"/>
<feature type="domain" description="AP2/ERF" evidence="7">
    <location>
        <begin position="84"/>
        <end position="141"/>
    </location>
</feature>
<keyword evidence="6" id="KW-0539">Nucleus</keyword>
<keyword evidence="3" id="KW-0805">Transcription regulation</keyword>
<reference evidence="8 9" key="1">
    <citation type="journal article" date="2013" name="BMC Genomics">
        <title>The miniature genome of a carnivorous plant Genlisea aurea contains a low number of genes and short non-coding sequences.</title>
        <authorList>
            <person name="Leushkin E.V."/>
            <person name="Sutormin R.A."/>
            <person name="Nabieva E.R."/>
            <person name="Penin A.A."/>
            <person name="Kondrashov A.S."/>
            <person name="Logacheva M.D."/>
        </authorList>
    </citation>
    <scope>NUCLEOTIDE SEQUENCE [LARGE SCALE GENOMIC DNA]</scope>
</reference>
<dbReference type="PANTHER" id="PTHR31194">
    <property type="entry name" value="SHN SHINE , DNA BINDING / TRANSCRIPTION FACTOR"/>
    <property type="match status" value="1"/>
</dbReference>
<dbReference type="Pfam" id="PF00847">
    <property type="entry name" value="AP2"/>
    <property type="match status" value="1"/>
</dbReference>
<dbReference type="GO" id="GO:0003700">
    <property type="term" value="F:DNA-binding transcription factor activity"/>
    <property type="evidence" value="ECO:0007669"/>
    <property type="project" value="InterPro"/>
</dbReference>
<keyword evidence="5" id="KW-0804">Transcription</keyword>
<dbReference type="PRINTS" id="PR00367">
    <property type="entry name" value="ETHRSPELEMNT"/>
</dbReference>
<dbReference type="Gene3D" id="3.30.730.10">
    <property type="entry name" value="AP2/ERF domain"/>
    <property type="match status" value="1"/>
</dbReference>
<dbReference type="SMART" id="SM00380">
    <property type="entry name" value="AP2"/>
    <property type="match status" value="1"/>
</dbReference>
<dbReference type="InterPro" id="IPR001471">
    <property type="entry name" value="AP2/ERF_dom"/>
</dbReference>
<dbReference type="PIRSF" id="PIRSF038123">
    <property type="entry name" value="PTI6"/>
    <property type="match status" value="1"/>
</dbReference>
<comment type="subcellular location">
    <subcellularLocation>
        <location evidence="1">Nucleus</location>
    </subcellularLocation>
</comment>
<keyword evidence="2" id="KW-0611">Plant defense</keyword>
<evidence type="ECO:0000259" key="7">
    <source>
        <dbReference type="PROSITE" id="PS51032"/>
    </source>
</evidence>
<dbReference type="InterPro" id="IPR036955">
    <property type="entry name" value="AP2/ERF_dom_sf"/>
</dbReference>